<dbReference type="InterPro" id="IPR001810">
    <property type="entry name" value="F-box_dom"/>
</dbReference>
<dbReference type="SUPFAM" id="SSF50965">
    <property type="entry name" value="Galactose oxidase, central domain"/>
    <property type="match status" value="1"/>
</dbReference>
<gene>
    <name evidence="2" type="ORF">MIMGU_mgv1a026924mg</name>
</gene>
<reference evidence="2 3" key="1">
    <citation type="journal article" date="2013" name="Proc. Natl. Acad. Sci. U.S.A.">
        <title>Fine-scale variation in meiotic recombination in Mimulus inferred from population shotgun sequencing.</title>
        <authorList>
            <person name="Hellsten U."/>
            <person name="Wright K.M."/>
            <person name="Jenkins J."/>
            <person name="Shu S."/>
            <person name="Yuan Y."/>
            <person name="Wessler S.R."/>
            <person name="Schmutz J."/>
            <person name="Willis J.H."/>
            <person name="Rokhsar D.S."/>
        </authorList>
    </citation>
    <scope>NUCLEOTIDE SEQUENCE [LARGE SCALE GENOMIC DNA]</scope>
    <source>
        <strain evidence="3">cv. DUN x IM62</strain>
    </source>
</reference>
<dbReference type="SUPFAM" id="SSF81383">
    <property type="entry name" value="F-box domain"/>
    <property type="match status" value="1"/>
</dbReference>
<accession>A0A022QT47</accession>
<evidence type="ECO:0000313" key="2">
    <source>
        <dbReference type="EMBL" id="EYU29650.1"/>
    </source>
</evidence>
<evidence type="ECO:0000313" key="3">
    <source>
        <dbReference type="Proteomes" id="UP000030748"/>
    </source>
</evidence>
<organism evidence="2 3">
    <name type="scientific">Erythranthe guttata</name>
    <name type="common">Yellow monkey flower</name>
    <name type="synonym">Mimulus guttatus</name>
    <dbReference type="NCBI Taxonomy" id="4155"/>
    <lineage>
        <taxon>Eukaryota</taxon>
        <taxon>Viridiplantae</taxon>
        <taxon>Streptophyta</taxon>
        <taxon>Embryophyta</taxon>
        <taxon>Tracheophyta</taxon>
        <taxon>Spermatophyta</taxon>
        <taxon>Magnoliopsida</taxon>
        <taxon>eudicotyledons</taxon>
        <taxon>Gunneridae</taxon>
        <taxon>Pentapetalae</taxon>
        <taxon>asterids</taxon>
        <taxon>lamiids</taxon>
        <taxon>Lamiales</taxon>
        <taxon>Phrymaceae</taxon>
        <taxon>Erythranthe</taxon>
    </lineage>
</organism>
<protein>
    <recommendedName>
        <fullName evidence="1">F-box domain-containing protein</fullName>
    </recommendedName>
</protein>
<dbReference type="STRING" id="4155.A0A022QT47"/>
<dbReference type="Gene3D" id="1.20.1280.50">
    <property type="match status" value="1"/>
</dbReference>
<dbReference type="Pfam" id="PF00646">
    <property type="entry name" value="F-box"/>
    <property type="match status" value="1"/>
</dbReference>
<dbReference type="Pfam" id="PF07734">
    <property type="entry name" value="FBA_1"/>
    <property type="match status" value="1"/>
</dbReference>
<dbReference type="EMBL" id="KI631172">
    <property type="protein sequence ID" value="EYU29650.1"/>
    <property type="molecule type" value="Genomic_DNA"/>
</dbReference>
<dbReference type="NCBIfam" id="TIGR01640">
    <property type="entry name" value="F_box_assoc_1"/>
    <property type="match status" value="1"/>
</dbReference>
<dbReference type="InterPro" id="IPR011043">
    <property type="entry name" value="Gal_Oxase/kelch_b-propeller"/>
</dbReference>
<dbReference type="OrthoDB" id="886494at2759"/>
<dbReference type="PANTHER" id="PTHR31672:SF13">
    <property type="entry name" value="F-BOX PROTEIN CPR30-LIKE"/>
    <property type="match status" value="1"/>
</dbReference>
<name>A0A022QT47_ERYGU</name>
<dbReference type="SMART" id="SM00256">
    <property type="entry name" value="FBOX"/>
    <property type="match status" value="1"/>
</dbReference>
<dbReference type="InterPro" id="IPR006527">
    <property type="entry name" value="F-box-assoc_dom_typ1"/>
</dbReference>
<dbReference type="InterPro" id="IPR050796">
    <property type="entry name" value="SCF_F-box_component"/>
</dbReference>
<proteinExistence type="predicted"/>
<dbReference type="PROSITE" id="PS50181">
    <property type="entry name" value="FBOX"/>
    <property type="match status" value="1"/>
</dbReference>
<dbReference type="PANTHER" id="PTHR31672">
    <property type="entry name" value="BNACNNG10540D PROTEIN"/>
    <property type="match status" value="1"/>
</dbReference>
<dbReference type="CDD" id="cd22157">
    <property type="entry name" value="F-box_AtFBW1-like"/>
    <property type="match status" value="1"/>
</dbReference>
<feature type="domain" description="F-box" evidence="1">
    <location>
        <begin position="1"/>
        <end position="45"/>
    </location>
</feature>
<keyword evidence="3" id="KW-1185">Reference proteome</keyword>
<dbReference type="KEGG" id="egt:105966591"/>
<sequence>MIPKLPDELIIEILARLPVRSLLRFKCVSKSWLSLISSQQFVETHLFNSKKNPNFTHHSVILTCEGKLERSSIPSLLSNDAVFYVLHSEFAYGSGENLAFVVGSCDGLILLSCNDKDLFLFNPSTRIHKKLPRFGEKIKRGRRCSHGLGFDKSSGDYKVVGLYYTDKDLSEVKVKVYSSKNDRWKSDRWKTKTTVNRSNMRRVRGELGAFAHGKLHWICHSSSGRGSEWSVVYLDLETEEYGELQMPNYEENELKCGGPVLGASEGNLFVLVVYPSSADMWIMVGGYEGSGNESWTKVVTLPYDGGLVYPPYVDGSVELPYADDFSAYANRSPLYMLLLWCSSIVVFDGKGFTARSRQIRTDSRYYQADTYLESLVSPLG</sequence>
<dbReference type="InterPro" id="IPR036047">
    <property type="entry name" value="F-box-like_dom_sf"/>
</dbReference>
<dbReference type="InterPro" id="IPR017451">
    <property type="entry name" value="F-box-assoc_interact_dom"/>
</dbReference>
<evidence type="ECO:0000259" key="1">
    <source>
        <dbReference type="PROSITE" id="PS50181"/>
    </source>
</evidence>
<dbReference type="AlphaFoldDB" id="A0A022QT47"/>
<dbReference type="OMA" id="TEFTHRD"/>
<dbReference type="Proteomes" id="UP000030748">
    <property type="component" value="Unassembled WGS sequence"/>
</dbReference>